<sequence>MPTQTNLALIIDVKPLSRTIKDRGVPTPGPEEILVRVEAAGLNPVDARIGTRDLPMWPDMPTVPGAEASGVIVAIGNEVKGFKVGDRVAFGTAGQKLDISSYQQYSLAHSTIVTKLPPNISIEEGASIPVGLFTSYHALYAQPPHGGGLVSAMSPGGRGKYAGQPIVILGGAGATGHYALQLARLSGFSPIITTASLKHESFLKSLGATHVINRYLPDTEVVKAVADLAPALSVVFDTISTKETVTLGFEILKESKKYSKGDKTLLQIIPISITEAEGEGIHIYMGWGISAWQQYNALSRELYSQLEGLLADGTIKPMKIEIVSGGLTALEEAFKTFDKVSGVKRVVLPQETRVI</sequence>
<dbReference type="SUPFAM" id="SSF51735">
    <property type="entry name" value="NAD(P)-binding Rossmann-fold domains"/>
    <property type="match status" value="1"/>
</dbReference>
<name>A0A8H6WQY9_9AGAR</name>
<dbReference type="InterPro" id="IPR013149">
    <property type="entry name" value="ADH-like_C"/>
</dbReference>
<dbReference type="InterPro" id="IPR036291">
    <property type="entry name" value="NAD(P)-bd_dom_sf"/>
</dbReference>
<dbReference type="SMART" id="SM00829">
    <property type="entry name" value="PKS_ER"/>
    <property type="match status" value="1"/>
</dbReference>
<dbReference type="AlphaFoldDB" id="A0A8H6WQY9"/>
<evidence type="ECO:0000313" key="3">
    <source>
        <dbReference type="Proteomes" id="UP000620124"/>
    </source>
</evidence>
<dbReference type="Gene3D" id="3.90.180.10">
    <property type="entry name" value="Medium-chain alcohol dehydrogenases, catalytic domain"/>
    <property type="match status" value="1"/>
</dbReference>
<dbReference type="Proteomes" id="UP000620124">
    <property type="component" value="Unassembled WGS sequence"/>
</dbReference>
<dbReference type="CDD" id="cd08249">
    <property type="entry name" value="enoyl_reductase_like"/>
    <property type="match status" value="1"/>
</dbReference>
<evidence type="ECO:0000313" key="2">
    <source>
        <dbReference type="EMBL" id="KAF7326492.1"/>
    </source>
</evidence>
<proteinExistence type="predicted"/>
<comment type="caution">
    <text evidence="2">The sequence shown here is derived from an EMBL/GenBank/DDBJ whole genome shotgun (WGS) entry which is preliminary data.</text>
</comment>
<dbReference type="Pfam" id="PF00107">
    <property type="entry name" value="ADH_zinc_N"/>
    <property type="match status" value="1"/>
</dbReference>
<dbReference type="Pfam" id="PF08240">
    <property type="entry name" value="ADH_N"/>
    <property type="match status" value="1"/>
</dbReference>
<dbReference type="SUPFAM" id="SSF50129">
    <property type="entry name" value="GroES-like"/>
    <property type="match status" value="1"/>
</dbReference>
<protein>
    <submittedName>
        <fullName evidence="2">Dehydrogenase azaJ</fullName>
    </submittedName>
</protein>
<dbReference type="InterPro" id="IPR011032">
    <property type="entry name" value="GroES-like_sf"/>
</dbReference>
<evidence type="ECO:0000259" key="1">
    <source>
        <dbReference type="SMART" id="SM00829"/>
    </source>
</evidence>
<dbReference type="PANTHER" id="PTHR45348">
    <property type="entry name" value="HYPOTHETICAL OXIDOREDUCTASE (EUROFUNG)"/>
    <property type="match status" value="1"/>
</dbReference>
<gene>
    <name evidence="2" type="ORF">MVEN_02612700</name>
</gene>
<accession>A0A8H6WQY9</accession>
<dbReference type="InterPro" id="IPR020843">
    <property type="entry name" value="ER"/>
</dbReference>
<dbReference type="InterPro" id="IPR013154">
    <property type="entry name" value="ADH-like_N"/>
</dbReference>
<dbReference type="PANTHER" id="PTHR45348:SF2">
    <property type="entry name" value="ZINC-TYPE ALCOHOL DEHYDROGENASE-LIKE PROTEIN C2E1P3.01"/>
    <property type="match status" value="1"/>
</dbReference>
<dbReference type="EMBL" id="JACAZI010000044">
    <property type="protein sequence ID" value="KAF7326492.1"/>
    <property type="molecule type" value="Genomic_DNA"/>
</dbReference>
<dbReference type="Gene3D" id="3.40.50.720">
    <property type="entry name" value="NAD(P)-binding Rossmann-like Domain"/>
    <property type="match status" value="1"/>
</dbReference>
<dbReference type="InterPro" id="IPR047122">
    <property type="entry name" value="Trans-enoyl_RdTase-like"/>
</dbReference>
<feature type="domain" description="Enoyl reductase (ER)" evidence="1">
    <location>
        <begin position="17"/>
        <end position="348"/>
    </location>
</feature>
<reference evidence="2" key="1">
    <citation type="submission" date="2020-05" db="EMBL/GenBank/DDBJ databases">
        <title>Mycena genomes resolve the evolution of fungal bioluminescence.</title>
        <authorList>
            <person name="Tsai I.J."/>
        </authorList>
    </citation>
    <scope>NUCLEOTIDE SEQUENCE</scope>
    <source>
        <strain evidence="2">CCC161011</strain>
    </source>
</reference>
<dbReference type="OrthoDB" id="3233595at2759"/>
<organism evidence="2 3">
    <name type="scientific">Mycena venus</name>
    <dbReference type="NCBI Taxonomy" id="2733690"/>
    <lineage>
        <taxon>Eukaryota</taxon>
        <taxon>Fungi</taxon>
        <taxon>Dikarya</taxon>
        <taxon>Basidiomycota</taxon>
        <taxon>Agaricomycotina</taxon>
        <taxon>Agaricomycetes</taxon>
        <taxon>Agaricomycetidae</taxon>
        <taxon>Agaricales</taxon>
        <taxon>Marasmiineae</taxon>
        <taxon>Mycenaceae</taxon>
        <taxon>Mycena</taxon>
    </lineage>
</organism>
<keyword evidence="3" id="KW-1185">Reference proteome</keyword>
<dbReference type="GO" id="GO:0016651">
    <property type="term" value="F:oxidoreductase activity, acting on NAD(P)H"/>
    <property type="evidence" value="ECO:0007669"/>
    <property type="project" value="InterPro"/>
</dbReference>